<dbReference type="SUPFAM" id="SSF47616">
    <property type="entry name" value="GST C-terminal domain-like"/>
    <property type="match status" value="1"/>
</dbReference>
<reference evidence="7 8" key="1">
    <citation type="journal article" date="2017" name="Mol. Ecol.">
        <title>Comparative and population genomic landscape of Phellinus noxius: A hypervariable fungus causing root rot in trees.</title>
        <authorList>
            <person name="Chung C.L."/>
            <person name="Lee T.J."/>
            <person name="Akiba M."/>
            <person name="Lee H.H."/>
            <person name="Kuo T.H."/>
            <person name="Liu D."/>
            <person name="Ke H.M."/>
            <person name="Yokoi T."/>
            <person name="Roa M.B."/>
            <person name="Lu M.J."/>
            <person name="Chang Y.Y."/>
            <person name="Ann P.J."/>
            <person name="Tsai J.N."/>
            <person name="Chen C.Y."/>
            <person name="Tzean S.S."/>
            <person name="Ota Y."/>
            <person name="Hattori T."/>
            <person name="Sahashi N."/>
            <person name="Liou R.F."/>
            <person name="Kikuchi T."/>
            <person name="Tsai I.J."/>
        </authorList>
    </citation>
    <scope>NUCLEOTIDE SEQUENCE [LARGE SCALE GENOMIC DNA]</scope>
    <source>
        <strain evidence="7 8">FFPRI411160</strain>
    </source>
</reference>
<proteinExistence type="inferred from homology"/>
<feature type="domain" description="GST N-terminal" evidence="5">
    <location>
        <begin position="2"/>
        <end position="84"/>
    </location>
</feature>
<organism evidence="7 8">
    <name type="scientific">Pyrrhoderma noxium</name>
    <dbReference type="NCBI Taxonomy" id="2282107"/>
    <lineage>
        <taxon>Eukaryota</taxon>
        <taxon>Fungi</taxon>
        <taxon>Dikarya</taxon>
        <taxon>Basidiomycota</taxon>
        <taxon>Agaricomycotina</taxon>
        <taxon>Agaricomycetes</taxon>
        <taxon>Hymenochaetales</taxon>
        <taxon>Hymenochaetaceae</taxon>
        <taxon>Pyrrhoderma</taxon>
    </lineage>
</organism>
<evidence type="ECO:0000313" key="8">
    <source>
        <dbReference type="Proteomes" id="UP000217199"/>
    </source>
</evidence>
<dbReference type="AlphaFoldDB" id="A0A286U619"/>
<comment type="caution">
    <text evidence="7">The sequence shown here is derived from an EMBL/GenBank/DDBJ whole genome shotgun (WGS) entry which is preliminary data.</text>
</comment>
<name>A0A286U619_9AGAM</name>
<dbReference type="PANTHER" id="PTHR43900">
    <property type="entry name" value="GLUTATHIONE S-TRANSFERASE RHO"/>
    <property type="match status" value="1"/>
</dbReference>
<keyword evidence="3" id="KW-0808">Transferase</keyword>
<dbReference type="OrthoDB" id="249703at2759"/>
<dbReference type="Gene3D" id="1.20.1050.10">
    <property type="match status" value="1"/>
</dbReference>
<evidence type="ECO:0000256" key="4">
    <source>
        <dbReference type="ARBA" id="ARBA00047960"/>
    </source>
</evidence>
<evidence type="ECO:0000313" key="7">
    <source>
        <dbReference type="EMBL" id="PAV15000.1"/>
    </source>
</evidence>
<dbReference type="FunFam" id="3.40.30.10:FF:000016">
    <property type="entry name" value="Glutathione S-transferase F2"/>
    <property type="match status" value="1"/>
</dbReference>
<dbReference type="SUPFAM" id="SSF52833">
    <property type="entry name" value="Thioredoxin-like"/>
    <property type="match status" value="1"/>
</dbReference>
<keyword evidence="8" id="KW-1185">Reference proteome</keyword>
<comment type="catalytic activity">
    <reaction evidence="4">
        <text>RX + glutathione = an S-substituted glutathione + a halide anion + H(+)</text>
        <dbReference type="Rhea" id="RHEA:16437"/>
        <dbReference type="ChEBI" id="CHEBI:15378"/>
        <dbReference type="ChEBI" id="CHEBI:16042"/>
        <dbReference type="ChEBI" id="CHEBI:17792"/>
        <dbReference type="ChEBI" id="CHEBI:57925"/>
        <dbReference type="ChEBI" id="CHEBI:90779"/>
        <dbReference type="EC" id="2.5.1.18"/>
    </reaction>
</comment>
<dbReference type="EC" id="2.5.1.18" evidence="2"/>
<dbReference type="Proteomes" id="UP000217199">
    <property type="component" value="Unassembled WGS sequence"/>
</dbReference>
<dbReference type="InterPro" id="IPR036249">
    <property type="entry name" value="Thioredoxin-like_sf"/>
</dbReference>
<evidence type="ECO:0000256" key="1">
    <source>
        <dbReference type="ARBA" id="ARBA00010128"/>
    </source>
</evidence>
<dbReference type="SFLD" id="SFLDG00358">
    <property type="entry name" value="Main_(cytGST)"/>
    <property type="match status" value="1"/>
</dbReference>
<dbReference type="SFLD" id="SFLDS00019">
    <property type="entry name" value="Glutathione_Transferase_(cytos"/>
    <property type="match status" value="1"/>
</dbReference>
<evidence type="ECO:0000259" key="6">
    <source>
        <dbReference type="PROSITE" id="PS50405"/>
    </source>
</evidence>
<dbReference type="STRING" id="2282107.A0A286U619"/>
<dbReference type="GO" id="GO:0005737">
    <property type="term" value="C:cytoplasm"/>
    <property type="evidence" value="ECO:0007669"/>
    <property type="project" value="TreeGrafter"/>
</dbReference>
<dbReference type="InterPro" id="IPR004046">
    <property type="entry name" value="GST_C"/>
</dbReference>
<dbReference type="GO" id="GO:0043295">
    <property type="term" value="F:glutathione binding"/>
    <property type="evidence" value="ECO:0007669"/>
    <property type="project" value="TreeGrafter"/>
</dbReference>
<evidence type="ECO:0000259" key="5">
    <source>
        <dbReference type="PROSITE" id="PS50404"/>
    </source>
</evidence>
<dbReference type="EMBL" id="NBII01000011">
    <property type="protein sequence ID" value="PAV15000.1"/>
    <property type="molecule type" value="Genomic_DNA"/>
</dbReference>
<dbReference type="GO" id="GO:0009636">
    <property type="term" value="P:response to toxic substance"/>
    <property type="evidence" value="ECO:0007669"/>
    <property type="project" value="UniProtKB-ARBA"/>
</dbReference>
<gene>
    <name evidence="7" type="ORF">PNOK_0955300</name>
</gene>
<dbReference type="CDD" id="cd03053">
    <property type="entry name" value="GST_N_Phi"/>
    <property type="match status" value="1"/>
</dbReference>
<evidence type="ECO:0000256" key="2">
    <source>
        <dbReference type="ARBA" id="ARBA00012452"/>
    </source>
</evidence>
<accession>A0A286U619</accession>
<dbReference type="PROSITE" id="PS50404">
    <property type="entry name" value="GST_NTER"/>
    <property type="match status" value="1"/>
</dbReference>
<dbReference type="PROSITE" id="PS50405">
    <property type="entry name" value="GST_CTER"/>
    <property type="match status" value="1"/>
</dbReference>
<dbReference type="InterPro" id="IPR040079">
    <property type="entry name" value="Glutathione_S-Trfase"/>
</dbReference>
<sequence>MAPVKIHGSPLSTCTQAIMVVAKEIGVQYEIVPVNFAIAEHKSPEFLKLQPFGQVPVLVEEDGFKLFESRAISRYLISKYGAESNLIPKGLKENATFEQAASIETSNFYPYASGLSAEKVFKPMRGVKGDDARAEEYSNTLEEKLKGYEAILSKQKYLAGNTLTLADLLHLPYGTLITARLGFKGFEKYPSVAAWWNDISSRATWKEVQGEAQAALAALSK</sequence>
<dbReference type="GO" id="GO:0004364">
    <property type="term" value="F:glutathione transferase activity"/>
    <property type="evidence" value="ECO:0007669"/>
    <property type="project" value="UniProtKB-EC"/>
</dbReference>
<protein>
    <recommendedName>
        <fullName evidence="2">glutathione transferase</fullName>
        <ecNumber evidence="2">2.5.1.18</ecNumber>
    </recommendedName>
</protein>
<dbReference type="InterPro" id="IPR010987">
    <property type="entry name" value="Glutathione-S-Trfase_C-like"/>
</dbReference>
<comment type="similarity">
    <text evidence="1">Belongs to the GST superfamily. Phi family.</text>
</comment>
<dbReference type="Pfam" id="PF02798">
    <property type="entry name" value="GST_N"/>
    <property type="match status" value="1"/>
</dbReference>
<dbReference type="InParanoid" id="A0A286U619"/>
<dbReference type="SFLD" id="SFLDG01154">
    <property type="entry name" value="Main.5:_Phi-like"/>
    <property type="match status" value="1"/>
</dbReference>
<dbReference type="PANTHER" id="PTHR43900:SF3">
    <property type="entry name" value="GLUTATHIONE S-TRANSFERASE RHO"/>
    <property type="match status" value="1"/>
</dbReference>
<dbReference type="InterPro" id="IPR036282">
    <property type="entry name" value="Glutathione-S-Trfase_C_sf"/>
</dbReference>
<dbReference type="GO" id="GO:0006749">
    <property type="term" value="P:glutathione metabolic process"/>
    <property type="evidence" value="ECO:0007669"/>
    <property type="project" value="TreeGrafter"/>
</dbReference>
<feature type="domain" description="GST C-terminal" evidence="6">
    <location>
        <begin position="90"/>
        <end position="218"/>
    </location>
</feature>
<evidence type="ECO:0000256" key="3">
    <source>
        <dbReference type="ARBA" id="ARBA00022679"/>
    </source>
</evidence>
<dbReference type="Pfam" id="PF00043">
    <property type="entry name" value="GST_C"/>
    <property type="match status" value="1"/>
</dbReference>
<dbReference type="Gene3D" id="3.40.30.10">
    <property type="entry name" value="Glutaredoxin"/>
    <property type="match status" value="1"/>
</dbReference>
<dbReference type="InterPro" id="IPR004045">
    <property type="entry name" value="Glutathione_S-Trfase_N"/>
</dbReference>
<dbReference type="FunFam" id="1.20.1050.10:FF:000004">
    <property type="entry name" value="Glutathione S-transferase F2"/>
    <property type="match status" value="1"/>
</dbReference>